<keyword evidence="4" id="KW-0326">Glycosidase</keyword>
<dbReference type="InterPro" id="IPR036156">
    <property type="entry name" value="Beta-gal/glucu_dom_sf"/>
</dbReference>
<feature type="domain" description="Beta-galactosidase" evidence="7">
    <location>
        <begin position="214"/>
        <end position="247"/>
    </location>
</feature>
<keyword evidence="3" id="KW-0378">Hydrolase</keyword>
<accession>A0ABP0M694</accession>
<comment type="catalytic activity">
    <reaction evidence="1">
        <text>Hydrolysis of terminal non-reducing beta-D-galactose residues in beta-D-galactosides.</text>
        <dbReference type="EC" id="3.2.1.23"/>
    </reaction>
</comment>
<evidence type="ECO:0000313" key="9">
    <source>
        <dbReference type="Proteomes" id="UP001642464"/>
    </source>
</evidence>
<evidence type="ECO:0000313" key="8">
    <source>
        <dbReference type="EMBL" id="CAK9046593.1"/>
    </source>
</evidence>
<dbReference type="InterPro" id="IPR006103">
    <property type="entry name" value="Glyco_hydro_2_cat"/>
</dbReference>
<dbReference type="InterPro" id="IPR032312">
    <property type="entry name" value="LacZ_4"/>
</dbReference>
<name>A0ABP0M694_9DINO</name>
<evidence type="ECO:0000259" key="7">
    <source>
        <dbReference type="Pfam" id="PF16353"/>
    </source>
</evidence>
<feature type="domain" description="Glycoside hydrolase family 2 catalytic" evidence="6">
    <location>
        <begin position="79"/>
        <end position="204"/>
    </location>
</feature>
<dbReference type="InterPro" id="IPR050347">
    <property type="entry name" value="Bact_Beta-galactosidase"/>
</dbReference>
<sequence length="325" mass="36554">MLPWPQAIVHNTAGMGARACPARFEERREGSGSCGQGAPQLKPGTPHGGRRGPYRRLAAARARVAAHRDVLGFNPDKNTDIYCPMYPSHLKLEKYGELYDSDVNALPLIMVEYAHAMGNTLGAFREYWDMIYRYGVLQGGFIWDWVDQGLETQKNGKTIWAFGGDFGAKGTPSDLNFCINGLVQPDRTPSPHLFEAKKVMQPVTFREDIEAGTIEIQNRYDFLSLDHLDFFWQITLNGSVVESGQLQGSWSSGRIVSKRNISTWVDASLWELKSICRAEFCSSQVYRLKLMDHTRSTCQSLPSFKLLASAFDMQELVSLWAVRTT</sequence>
<evidence type="ECO:0000256" key="4">
    <source>
        <dbReference type="ARBA" id="ARBA00023295"/>
    </source>
</evidence>
<dbReference type="Pfam" id="PF16353">
    <property type="entry name" value="LacZ_4"/>
    <property type="match status" value="1"/>
</dbReference>
<dbReference type="InterPro" id="IPR017853">
    <property type="entry name" value="GH"/>
</dbReference>
<gene>
    <name evidence="8" type="ORF">SCF082_LOCUS26206</name>
</gene>
<protein>
    <recommendedName>
        <fullName evidence="2">beta-galactosidase</fullName>
        <ecNumber evidence="2">3.2.1.23</ecNumber>
    </recommendedName>
</protein>
<dbReference type="Gene3D" id="2.60.40.10">
    <property type="entry name" value="Immunoglobulins"/>
    <property type="match status" value="1"/>
</dbReference>
<dbReference type="Pfam" id="PF02836">
    <property type="entry name" value="Glyco_hydro_2_C"/>
    <property type="match status" value="1"/>
</dbReference>
<dbReference type="PANTHER" id="PTHR46323">
    <property type="entry name" value="BETA-GALACTOSIDASE"/>
    <property type="match status" value="1"/>
</dbReference>
<dbReference type="Proteomes" id="UP001642464">
    <property type="component" value="Unassembled WGS sequence"/>
</dbReference>
<dbReference type="SUPFAM" id="SSF49303">
    <property type="entry name" value="beta-Galactosidase/glucuronidase domain"/>
    <property type="match status" value="1"/>
</dbReference>
<evidence type="ECO:0000256" key="2">
    <source>
        <dbReference type="ARBA" id="ARBA00012756"/>
    </source>
</evidence>
<dbReference type="InterPro" id="IPR013783">
    <property type="entry name" value="Ig-like_fold"/>
</dbReference>
<organism evidence="8 9">
    <name type="scientific">Durusdinium trenchii</name>
    <dbReference type="NCBI Taxonomy" id="1381693"/>
    <lineage>
        <taxon>Eukaryota</taxon>
        <taxon>Sar</taxon>
        <taxon>Alveolata</taxon>
        <taxon>Dinophyceae</taxon>
        <taxon>Suessiales</taxon>
        <taxon>Symbiodiniaceae</taxon>
        <taxon>Durusdinium</taxon>
    </lineage>
</organism>
<evidence type="ECO:0000256" key="3">
    <source>
        <dbReference type="ARBA" id="ARBA00022801"/>
    </source>
</evidence>
<dbReference type="SUPFAM" id="SSF51445">
    <property type="entry name" value="(Trans)glycosidases"/>
    <property type="match status" value="1"/>
</dbReference>
<keyword evidence="9" id="KW-1185">Reference proteome</keyword>
<dbReference type="Gene3D" id="3.20.20.80">
    <property type="entry name" value="Glycosidases"/>
    <property type="match status" value="1"/>
</dbReference>
<dbReference type="PANTHER" id="PTHR46323:SF2">
    <property type="entry name" value="BETA-GALACTOSIDASE"/>
    <property type="match status" value="1"/>
</dbReference>
<evidence type="ECO:0000256" key="5">
    <source>
        <dbReference type="SAM" id="MobiDB-lite"/>
    </source>
</evidence>
<evidence type="ECO:0000256" key="1">
    <source>
        <dbReference type="ARBA" id="ARBA00001412"/>
    </source>
</evidence>
<proteinExistence type="predicted"/>
<comment type="caution">
    <text evidence="8">The sequence shown here is derived from an EMBL/GenBank/DDBJ whole genome shotgun (WGS) entry which is preliminary data.</text>
</comment>
<evidence type="ECO:0000259" key="6">
    <source>
        <dbReference type="Pfam" id="PF02836"/>
    </source>
</evidence>
<dbReference type="EMBL" id="CAXAMM010019868">
    <property type="protein sequence ID" value="CAK9046593.1"/>
    <property type="molecule type" value="Genomic_DNA"/>
</dbReference>
<feature type="region of interest" description="Disordered" evidence="5">
    <location>
        <begin position="28"/>
        <end position="53"/>
    </location>
</feature>
<reference evidence="8 9" key="1">
    <citation type="submission" date="2024-02" db="EMBL/GenBank/DDBJ databases">
        <authorList>
            <person name="Chen Y."/>
            <person name="Shah S."/>
            <person name="Dougan E. K."/>
            <person name="Thang M."/>
            <person name="Chan C."/>
        </authorList>
    </citation>
    <scope>NUCLEOTIDE SEQUENCE [LARGE SCALE GENOMIC DNA]</scope>
</reference>
<dbReference type="EC" id="3.2.1.23" evidence="2"/>